<dbReference type="FunFam" id="2.40.50.140:FF:000003">
    <property type="entry name" value="50S ribosomal protein L2"/>
    <property type="match status" value="1"/>
</dbReference>
<dbReference type="Gene3D" id="2.30.30.30">
    <property type="match status" value="1"/>
</dbReference>
<comment type="subunit">
    <text evidence="5">Part of the 50S ribosomal subunit. Forms a bridge to the 30S subunit in the 70S ribosome.</text>
</comment>
<reference evidence="9" key="1">
    <citation type="journal article" date="2015" name="ISME J.">
        <title>Aquifer environment selects for microbial species cohorts in sediment and groundwater.</title>
        <authorList>
            <person name="Hug L.A."/>
            <person name="Thomas B.C."/>
            <person name="Brown C.T."/>
            <person name="Frischkorn K.R."/>
            <person name="Williams K.H."/>
            <person name="Tringe S.G."/>
            <person name="Banfield J.F."/>
        </authorList>
    </citation>
    <scope>NUCLEOTIDE SEQUENCE</scope>
</reference>
<evidence type="ECO:0000256" key="5">
    <source>
        <dbReference type="HAMAP-Rule" id="MF_01320"/>
    </source>
</evidence>
<dbReference type="PROSITE" id="PS00467">
    <property type="entry name" value="RIBOSOMAL_L2"/>
    <property type="match status" value="1"/>
</dbReference>
<dbReference type="SUPFAM" id="SSF50249">
    <property type="entry name" value="Nucleic acid-binding proteins"/>
    <property type="match status" value="1"/>
</dbReference>
<dbReference type="PIRSF" id="PIRSF002158">
    <property type="entry name" value="Ribosomal_L2"/>
    <property type="match status" value="1"/>
</dbReference>
<dbReference type="HAMAP" id="MF_01320_B">
    <property type="entry name" value="Ribosomal_uL2_B"/>
    <property type="match status" value="1"/>
</dbReference>
<dbReference type="AlphaFoldDB" id="A0A0H4TTR1"/>
<dbReference type="NCBIfam" id="TIGR01171">
    <property type="entry name" value="rplB_bact"/>
    <property type="match status" value="1"/>
</dbReference>
<evidence type="ECO:0000256" key="4">
    <source>
        <dbReference type="ARBA" id="ARBA00035242"/>
    </source>
</evidence>
<dbReference type="SUPFAM" id="SSF50104">
    <property type="entry name" value="Translation proteins SH3-like domain"/>
    <property type="match status" value="1"/>
</dbReference>
<dbReference type="GO" id="GO:0002181">
    <property type="term" value="P:cytoplasmic translation"/>
    <property type="evidence" value="ECO:0007669"/>
    <property type="project" value="TreeGrafter"/>
</dbReference>
<feature type="domain" description="Large ribosomal subunit protein uL2 C-terminal" evidence="7">
    <location>
        <begin position="126"/>
        <end position="255"/>
    </location>
</feature>
<evidence type="ECO:0000256" key="3">
    <source>
        <dbReference type="ARBA" id="ARBA00023274"/>
    </source>
</evidence>
<dbReference type="InterPro" id="IPR002171">
    <property type="entry name" value="Ribosomal_uL2"/>
</dbReference>
<evidence type="ECO:0000256" key="2">
    <source>
        <dbReference type="ARBA" id="ARBA00022980"/>
    </source>
</evidence>
<evidence type="ECO:0000256" key="6">
    <source>
        <dbReference type="SAM" id="MobiDB-lite"/>
    </source>
</evidence>
<dbReference type="Pfam" id="PF00181">
    <property type="entry name" value="Ribosomal_L2_N"/>
    <property type="match status" value="1"/>
</dbReference>
<dbReference type="InterPro" id="IPR012340">
    <property type="entry name" value="NA-bd_OB-fold"/>
</dbReference>
<proteinExistence type="inferred from homology"/>
<dbReference type="FunFam" id="4.10.950.10:FF:000001">
    <property type="entry name" value="50S ribosomal protein L2"/>
    <property type="match status" value="1"/>
</dbReference>
<dbReference type="Gene3D" id="2.40.50.140">
    <property type="entry name" value="Nucleic acid-binding proteins"/>
    <property type="match status" value="1"/>
</dbReference>
<dbReference type="FunFam" id="2.30.30.30:FF:000001">
    <property type="entry name" value="50S ribosomal protein L2"/>
    <property type="match status" value="1"/>
</dbReference>
<dbReference type="SMART" id="SM01382">
    <property type="entry name" value="Ribosomal_L2_C"/>
    <property type="match status" value="1"/>
</dbReference>
<dbReference type="PANTHER" id="PTHR13691:SF5">
    <property type="entry name" value="LARGE RIBOSOMAL SUBUNIT PROTEIN UL2M"/>
    <property type="match status" value="1"/>
</dbReference>
<organism evidence="9">
    <name type="scientific">uncultured bacterium Rifle_16ft_4_minimus_4564</name>
    <dbReference type="NCBI Taxonomy" id="1665161"/>
    <lineage>
        <taxon>Bacteria</taxon>
        <taxon>environmental samples</taxon>
    </lineage>
</organism>
<protein>
    <recommendedName>
        <fullName evidence="4 5">Large ribosomal subunit protein uL2</fullName>
    </recommendedName>
</protein>
<dbReference type="GO" id="GO:0019843">
    <property type="term" value="F:rRNA binding"/>
    <property type="evidence" value="ECO:0007669"/>
    <property type="project" value="UniProtKB-UniRule"/>
</dbReference>
<gene>
    <name evidence="5" type="primary">rplB</name>
</gene>
<dbReference type="InterPro" id="IPR022669">
    <property type="entry name" value="Ribosomal_uL2_C"/>
</dbReference>
<comment type="similarity">
    <text evidence="1 5">Belongs to the universal ribosomal protein uL2 family.</text>
</comment>
<feature type="domain" description="Large ribosomal subunit protein uL2 RNA-binding" evidence="8">
    <location>
        <begin position="42"/>
        <end position="118"/>
    </location>
</feature>
<dbReference type="InterPro" id="IPR014722">
    <property type="entry name" value="Rib_uL2_dom2"/>
</dbReference>
<dbReference type="InterPro" id="IPR014726">
    <property type="entry name" value="Ribosomal_uL2_dom3"/>
</dbReference>
<dbReference type="EMBL" id="KT007033">
    <property type="protein sequence ID" value="AKQ04244.1"/>
    <property type="molecule type" value="Genomic_DNA"/>
</dbReference>
<keyword evidence="5" id="KW-0694">RNA-binding</keyword>
<dbReference type="InterPro" id="IPR008991">
    <property type="entry name" value="Translation_prot_SH3-like_sf"/>
</dbReference>
<keyword evidence="3 5" id="KW-0687">Ribonucleoprotein</keyword>
<evidence type="ECO:0000313" key="9">
    <source>
        <dbReference type="EMBL" id="AKQ04244.1"/>
    </source>
</evidence>
<dbReference type="GO" id="GO:0015934">
    <property type="term" value="C:large ribosomal subunit"/>
    <property type="evidence" value="ECO:0007669"/>
    <property type="project" value="InterPro"/>
</dbReference>
<dbReference type="GO" id="GO:0016740">
    <property type="term" value="F:transferase activity"/>
    <property type="evidence" value="ECO:0007669"/>
    <property type="project" value="InterPro"/>
</dbReference>
<dbReference type="SMART" id="SM01383">
    <property type="entry name" value="Ribosomal_L2"/>
    <property type="match status" value="1"/>
</dbReference>
<dbReference type="InterPro" id="IPR022671">
    <property type="entry name" value="Ribosomal_uL2_CS"/>
</dbReference>
<evidence type="ECO:0000259" key="8">
    <source>
        <dbReference type="SMART" id="SM01383"/>
    </source>
</evidence>
<keyword evidence="5" id="KW-0699">rRNA-binding</keyword>
<dbReference type="InterPro" id="IPR005880">
    <property type="entry name" value="Ribosomal_uL2_bac/org-type"/>
</dbReference>
<keyword evidence="2 5" id="KW-0689">Ribosomal protein</keyword>
<dbReference type="GO" id="GO:0003735">
    <property type="term" value="F:structural constituent of ribosome"/>
    <property type="evidence" value="ECO:0007669"/>
    <property type="project" value="InterPro"/>
</dbReference>
<dbReference type="Gene3D" id="4.10.950.10">
    <property type="entry name" value="Ribosomal protein L2, domain 3"/>
    <property type="match status" value="1"/>
</dbReference>
<evidence type="ECO:0000259" key="7">
    <source>
        <dbReference type="SMART" id="SM01382"/>
    </source>
</evidence>
<dbReference type="InterPro" id="IPR022666">
    <property type="entry name" value="Ribosomal_uL2_RNA-bd_dom"/>
</dbReference>
<dbReference type="PANTHER" id="PTHR13691">
    <property type="entry name" value="RIBOSOMAL PROTEIN L2"/>
    <property type="match status" value="1"/>
</dbReference>
<feature type="region of interest" description="Disordered" evidence="6">
    <location>
        <begin position="218"/>
        <end position="249"/>
    </location>
</feature>
<comment type="function">
    <text evidence="5">One of the primary rRNA binding proteins. Required for association of the 30S and 50S subunits to form the 70S ribosome, for tRNA binding and peptide bond formation. It has been suggested to have peptidyltransferase activity; this is somewhat controversial. Makes several contacts with the 16S rRNA in the 70S ribosome.</text>
</comment>
<name>A0A0H4TTR1_9BACT</name>
<evidence type="ECO:0000256" key="1">
    <source>
        <dbReference type="ARBA" id="ARBA00005636"/>
    </source>
</evidence>
<dbReference type="Pfam" id="PF03947">
    <property type="entry name" value="Ribosomal_L2_C"/>
    <property type="match status" value="1"/>
</dbReference>
<accession>A0A0H4TTR1</accession>
<sequence>MAIRVLKPTSPGRRFLTLTTFDDITKSKPEKGLVVIKKSTGGRNNTGRTTARFRGGGHKRFYRIVDFKRDKVDITAKVSAIEYDPNRSCRIALITYPDGEKRYIIAPLLLKIGDSVMSSYKNALDVLSGNAMPLKFIPVGSTIHNVELNPFAGGKIIRSAGASGQLMAKEGGYALVKLPSGEIRKINEGCMASIGQVGNLDHENVSIGKAGRMRWLGRKPHNRGASMNPVDHPHGGGEGKAGQGNPHPVSPWGMLAKGYKTRRTKKYSDKFIVTRRK</sequence>